<dbReference type="PANTHER" id="PTHR47022:SF1">
    <property type="entry name" value="BTB AND MATH DOMAIN-CONTAINING PROTEIN 36-RELATED"/>
    <property type="match status" value="1"/>
</dbReference>
<feature type="region of interest" description="Disordered" evidence="1">
    <location>
        <begin position="1"/>
        <end position="25"/>
    </location>
</feature>
<dbReference type="InterPro" id="IPR011333">
    <property type="entry name" value="SKP1/BTB/POZ_sf"/>
</dbReference>
<reference evidence="3" key="1">
    <citation type="journal article" date="2021" name="Genome Biol. Evol.">
        <title>A High-Quality Reference Genome for a Parasitic Bivalve with Doubly Uniparental Inheritance (Bivalvia: Unionida).</title>
        <authorList>
            <person name="Smith C.H."/>
        </authorList>
    </citation>
    <scope>NUCLEOTIDE SEQUENCE</scope>
    <source>
        <strain evidence="3">CHS0354</strain>
    </source>
</reference>
<dbReference type="CDD" id="cd18186">
    <property type="entry name" value="BTB_POZ_ZBTB_KLHL-like"/>
    <property type="match status" value="1"/>
</dbReference>
<dbReference type="AlphaFoldDB" id="A0AAE0RYK4"/>
<protein>
    <recommendedName>
        <fullName evidence="2">BTB domain-containing protein</fullName>
    </recommendedName>
</protein>
<dbReference type="Pfam" id="PF00651">
    <property type="entry name" value="BTB"/>
    <property type="match status" value="1"/>
</dbReference>
<comment type="caution">
    <text evidence="3">The sequence shown here is derived from an EMBL/GenBank/DDBJ whole genome shotgun (WGS) entry which is preliminary data.</text>
</comment>
<organism evidence="3 4">
    <name type="scientific">Potamilus streckersoni</name>
    <dbReference type="NCBI Taxonomy" id="2493646"/>
    <lineage>
        <taxon>Eukaryota</taxon>
        <taxon>Metazoa</taxon>
        <taxon>Spiralia</taxon>
        <taxon>Lophotrochozoa</taxon>
        <taxon>Mollusca</taxon>
        <taxon>Bivalvia</taxon>
        <taxon>Autobranchia</taxon>
        <taxon>Heteroconchia</taxon>
        <taxon>Palaeoheterodonta</taxon>
        <taxon>Unionida</taxon>
        <taxon>Unionoidea</taxon>
        <taxon>Unionidae</taxon>
        <taxon>Ambleminae</taxon>
        <taxon>Lampsilini</taxon>
        <taxon>Potamilus</taxon>
    </lineage>
</organism>
<reference evidence="3" key="3">
    <citation type="submission" date="2023-05" db="EMBL/GenBank/DDBJ databases">
        <authorList>
            <person name="Smith C.H."/>
        </authorList>
    </citation>
    <scope>NUCLEOTIDE SEQUENCE</scope>
    <source>
        <strain evidence="3">CHS0354</strain>
        <tissue evidence="3">Mantle</tissue>
    </source>
</reference>
<dbReference type="PANTHER" id="PTHR47022">
    <property type="entry name" value="BTB AND MATH DOMAIN-CONTAINING PROTEIN 36-RELATED"/>
    <property type="match status" value="1"/>
</dbReference>
<gene>
    <name evidence="3" type="ORF">CHS0354_003192</name>
</gene>
<proteinExistence type="predicted"/>
<feature type="non-terminal residue" evidence="3">
    <location>
        <position position="103"/>
    </location>
</feature>
<feature type="domain" description="BTB" evidence="2">
    <location>
        <begin position="36"/>
        <end position="91"/>
    </location>
</feature>
<dbReference type="Proteomes" id="UP001195483">
    <property type="component" value="Unassembled WGS sequence"/>
</dbReference>
<sequence>MSSTKKLKSDSEQSEKSSSGTKDLQDLDFTEKSRWTDFQLKVESKDLYVPKSYLVLLSPVFRLMFESDFKEKGLDVLPLPGKKYEDVLTFLQCTHPGKRLKVT</sequence>
<dbReference type="SUPFAM" id="SSF54695">
    <property type="entry name" value="POZ domain"/>
    <property type="match status" value="1"/>
</dbReference>
<evidence type="ECO:0000313" key="4">
    <source>
        <dbReference type="Proteomes" id="UP001195483"/>
    </source>
</evidence>
<dbReference type="Gene3D" id="3.30.710.10">
    <property type="entry name" value="Potassium Channel Kv1.1, Chain A"/>
    <property type="match status" value="1"/>
</dbReference>
<dbReference type="PROSITE" id="PS50097">
    <property type="entry name" value="BTB"/>
    <property type="match status" value="1"/>
</dbReference>
<reference evidence="3" key="2">
    <citation type="journal article" date="2021" name="Genome Biol. Evol.">
        <title>Developing a high-quality reference genome for a parasitic bivalve with doubly uniparental inheritance (Bivalvia: Unionida).</title>
        <authorList>
            <person name="Smith C.H."/>
        </authorList>
    </citation>
    <scope>NUCLEOTIDE SEQUENCE</scope>
    <source>
        <strain evidence="3">CHS0354</strain>
        <tissue evidence="3">Mantle</tissue>
    </source>
</reference>
<name>A0AAE0RYK4_9BIVA</name>
<accession>A0AAE0RYK4</accession>
<dbReference type="InterPro" id="IPR000210">
    <property type="entry name" value="BTB/POZ_dom"/>
</dbReference>
<evidence type="ECO:0000259" key="2">
    <source>
        <dbReference type="PROSITE" id="PS50097"/>
    </source>
</evidence>
<evidence type="ECO:0000256" key="1">
    <source>
        <dbReference type="SAM" id="MobiDB-lite"/>
    </source>
</evidence>
<dbReference type="EMBL" id="JAEAOA010000262">
    <property type="protein sequence ID" value="KAK3581885.1"/>
    <property type="molecule type" value="Genomic_DNA"/>
</dbReference>
<evidence type="ECO:0000313" key="3">
    <source>
        <dbReference type="EMBL" id="KAK3581885.1"/>
    </source>
</evidence>
<keyword evidence="4" id="KW-1185">Reference proteome</keyword>